<dbReference type="EMBL" id="JAFREP010000006">
    <property type="protein sequence ID" value="MBO1318566.1"/>
    <property type="molecule type" value="Genomic_DNA"/>
</dbReference>
<comment type="caution">
    <text evidence="2">The sequence shown here is derived from an EMBL/GenBank/DDBJ whole genome shotgun (WGS) entry which is preliminary data.</text>
</comment>
<evidence type="ECO:0000256" key="1">
    <source>
        <dbReference type="SAM" id="MobiDB-lite"/>
    </source>
</evidence>
<evidence type="ECO:0000313" key="4">
    <source>
        <dbReference type="Proteomes" id="UP000664417"/>
    </source>
</evidence>
<dbReference type="Proteomes" id="UP000664417">
    <property type="component" value="Unassembled WGS sequence"/>
</dbReference>
<proteinExistence type="predicted"/>
<organism evidence="2 4">
    <name type="scientific">Acanthopleuribacter pedis</name>
    <dbReference type="NCBI Taxonomy" id="442870"/>
    <lineage>
        <taxon>Bacteria</taxon>
        <taxon>Pseudomonadati</taxon>
        <taxon>Acidobacteriota</taxon>
        <taxon>Holophagae</taxon>
        <taxon>Acanthopleuribacterales</taxon>
        <taxon>Acanthopleuribacteraceae</taxon>
        <taxon>Acanthopleuribacter</taxon>
    </lineage>
</organism>
<dbReference type="EMBL" id="JAFREP010000002">
    <property type="protein sequence ID" value="MBO1317259.1"/>
    <property type="molecule type" value="Genomic_DNA"/>
</dbReference>
<evidence type="ECO:0000313" key="2">
    <source>
        <dbReference type="EMBL" id="MBO1317259.1"/>
    </source>
</evidence>
<sequence>MSSKPSAGEKDTRTSGKIERAVFLDAVQHPTTLTPAAVAALSVIWMGAFGVSPNPVKSALAGGLLCIGSWVFHYFVRGEKLAEKYAQKQIAKQQEAERVSRAAYEQAFVDIGFSQGLQAGRELERAYRQLLDFLQAQAARGTVARFHTLADDCYQEGRRLLDQAVALKRALRAVDANALTREQALWRKQAGGMRPDDAAARTLQTRIDSHQRRLDLYARRQTALQELLTECDVLEAALESAYLEAIDLVRADVALQPSQSAAANLEQAVRAARRVEDRLRGLEQGPDEREDDLYREAGASHHSNA</sequence>
<name>A0A8J7Q1G9_9BACT</name>
<gene>
    <name evidence="2" type="ORF">J3U88_02220</name>
    <name evidence="3" type="ORF">J3U88_08860</name>
</gene>
<keyword evidence="4" id="KW-1185">Reference proteome</keyword>
<evidence type="ECO:0000313" key="3">
    <source>
        <dbReference type="EMBL" id="MBO1318566.1"/>
    </source>
</evidence>
<feature type="region of interest" description="Disordered" evidence="1">
    <location>
        <begin position="277"/>
        <end position="305"/>
    </location>
</feature>
<dbReference type="AlphaFoldDB" id="A0A8J7Q1G9"/>
<dbReference type="RefSeq" id="WP_207856496.1">
    <property type="nucleotide sequence ID" value="NZ_JAFREP010000002.1"/>
</dbReference>
<accession>A0A8J7Q1G9</accession>
<reference evidence="2" key="1">
    <citation type="submission" date="2021-03" db="EMBL/GenBank/DDBJ databases">
        <authorList>
            <person name="Wang G."/>
        </authorList>
    </citation>
    <scope>NUCLEOTIDE SEQUENCE</scope>
    <source>
        <strain evidence="2">KCTC 12899</strain>
    </source>
</reference>
<protein>
    <submittedName>
        <fullName evidence="2">Uncharacterized protein</fullName>
    </submittedName>
</protein>